<evidence type="ECO:0000313" key="1">
    <source>
        <dbReference type="EMBL" id="GCE12522.1"/>
    </source>
</evidence>
<sequence>MEIYSFAPGIPQRSQTVHLFFEKPYNEMRNTVDQTPEDRLATISISAYSSSLVSLFRVEPLTIYYEQLSVSDYHKALSKNHIRYNSSSKLHVIVLHLPYSGSTGIVKAISLQPGQNQQGAIQIQFTEQELLLEIVNSKQDLDWVRSEKQRIFDIVSLMVAWCNREIDEYNQSLLSLSEKLVAYRQSQVQEKNRICQENNAFLAKLAEPYIPVTILPQKEAIPVPAASNDDDWYDDYE</sequence>
<accession>A0A402A0D8</accession>
<dbReference type="EMBL" id="BIFR01000001">
    <property type="protein sequence ID" value="GCE12522.1"/>
    <property type="molecule type" value="Genomic_DNA"/>
</dbReference>
<gene>
    <name evidence="1" type="ORF">KTT_23810</name>
</gene>
<evidence type="ECO:0000313" key="2">
    <source>
        <dbReference type="Proteomes" id="UP000287352"/>
    </source>
</evidence>
<dbReference type="Proteomes" id="UP000287352">
    <property type="component" value="Unassembled WGS sequence"/>
</dbReference>
<keyword evidence="2" id="KW-1185">Reference proteome</keyword>
<dbReference type="AlphaFoldDB" id="A0A402A0D8"/>
<comment type="caution">
    <text evidence="1">The sequence shown here is derived from an EMBL/GenBank/DDBJ whole genome shotgun (WGS) entry which is preliminary data.</text>
</comment>
<reference evidence="2" key="1">
    <citation type="submission" date="2018-12" db="EMBL/GenBank/DDBJ databases">
        <title>Tengunoibacter tsumagoiensis gen. nov., sp. nov., Dictyobacter kobayashii sp. nov., D. alpinus sp. nov., and D. joshuensis sp. nov. and description of Dictyobacteraceae fam. nov. within the order Ktedonobacterales isolated from Tengu-no-mugimeshi.</title>
        <authorList>
            <person name="Wang C.M."/>
            <person name="Zheng Y."/>
            <person name="Sakai Y."/>
            <person name="Toyoda A."/>
            <person name="Minakuchi Y."/>
            <person name="Abe K."/>
            <person name="Yokota A."/>
            <person name="Yabe S."/>
        </authorList>
    </citation>
    <scope>NUCLEOTIDE SEQUENCE [LARGE SCALE GENOMIC DNA]</scope>
    <source>
        <strain evidence="2">Uno3</strain>
    </source>
</reference>
<proteinExistence type="predicted"/>
<dbReference type="RefSeq" id="WP_126580134.1">
    <property type="nucleotide sequence ID" value="NZ_BIFR01000001.1"/>
</dbReference>
<organism evidence="1 2">
    <name type="scientific">Tengunoibacter tsumagoiensis</name>
    <dbReference type="NCBI Taxonomy" id="2014871"/>
    <lineage>
        <taxon>Bacteria</taxon>
        <taxon>Bacillati</taxon>
        <taxon>Chloroflexota</taxon>
        <taxon>Ktedonobacteria</taxon>
        <taxon>Ktedonobacterales</taxon>
        <taxon>Dictyobacteraceae</taxon>
        <taxon>Tengunoibacter</taxon>
    </lineage>
</organism>
<protein>
    <submittedName>
        <fullName evidence="1">Uncharacterized protein</fullName>
    </submittedName>
</protein>
<name>A0A402A0D8_9CHLR</name>